<dbReference type="PROSITE" id="PS50975">
    <property type="entry name" value="ATP_GRASP"/>
    <property type="match status" value="1"/>
</dbReference>
<evidence type="ECO:0000256" key="8">
    <source>
        <dbReference type="ARBA" id="ARBA00050563"/>
    </source>
</evidence>
<feature type="domain" description="ATP-grasp" evidence="11">
    <location>
        <begin position="9"/>
        <end position="229"/>
    </location>
</feature>
<dbReference type="PANTHER" id="PTHR11815">
    <property type="entry name" value="SUCCINYL-COA SYNTHETASE BETA CHAIN"/>
    <property type="match status" value="1"/>
</dbReference>
<dbReference type="GO" id="GO:0005524">
    <property type="term" value="F:ATP binding"/>
    <property type="evidence" value="ECO:0007669"/>
    <property type="project" value="UniProtKB-UniRule"/>
</dbReference>
<keyword evidence="6 10" id="KW-0067">ATP-binding</keyword>
<keyword evidence="2 10" id="KW-0816">Tricarboxylic acid cycle</keyword>
<dbReference type="GO" id="GO:0004775">
    <property type="term" value="F:succinate-CoA ligase (ADP-forming) activity"/>
    <property type="evidence" value="ECO:0007669"/>
    <property type="project" value="UniProtKB-UniRule"/>
</dbReference>
<dbReference type="Gene3D" id="3.30.1490.20">
    <property type="entry name" value="ATP-grasp fold, A domain"/>
    <property type="match status" value="1"/>
</dbReference>
<dbReference type="GO" id="GO:0005829">
    <property type="term" value="C:cytosol"/>
    <property type="evidence" value="ECO:0007669"/>
    <property type="project" value="TreeGrafter"/>
</dbReference>
<comment type="caution">
    <text evidence="12">The sequence shown here is derived from an EMBL/GenBank/DDBJ whole genome shotgun (WGS) entry which is preliminary data.</text>
</comment>
<dbReference type="NCBIfam" id="TIGR01016">
    <property type="entry name" value="sucCoAbeta"/>
    <property type="match status" value="1"/>
</dbReference>
<feature type="binding site" evidence="10">
    <location>
        <position position="102"/>
    </location>
    <ligand>
        <name>ATP</name>
        <dbReference type="ChEBI" id="CHEBI:30616"/>
    </ligand>
</feature>
<dbReference type="PIRSF" id="PIRSF001554">
    <property type="entry name" value="SucCS_beta"/>
    <property type="match status" value="1"/>
</dbReference>
<feature type="binding site" evidence="10">
    <location>
        <position position="46"/>
    </location>
    <ligand>
        <name>ATP</name>
        <dbReference type="ChEBI" id="CHEBI:30616"/>
    </ligand>
</feature>
<evidence type="ECO:0000256" key="5">
    <source>
        <dbReference type="ARBA" id="ARBA00022741"/>
    </source>
</evidence>
<dbReference type="GO" id="GO:0006104">
    <property type="term" value="P:succinyl-CoA metabolic process"/>
    <property type="evidence" value="ECO:0007669"/>
    <property type="project" value="TreeGrafter"/>
</dbReference>
<dbReference type="InterPro" id="IPR005811">
    <property type="entry name" value="SUCC_ACL_C"/>
</dbReference>
<comment type="cofactor">
    <cofactor evidence="10">
        <name>Mg(2+)</name>
        <dbReference type="ChEBI" id="CHEBI:18420"/>
    </cofactor>
    <text evidence="10">Binds 1 Mg(2+) ion per subunit.</text>
</comment>
<comment type="similarity">
    <text evidence="1 10">Belongs to the succinate/malate CoA ligase beta subunit family.</text>
</comment>
<feature type="binding site" evidence="10">
    <location>
        <position position="107"/>
    </location>
    <ligand>
        <name>ATP</name>
        <dbReference type="ChEBI" id="CHEBI:30616"/>
    </ligand>
</feature>
<dbReference type="EMBL" id="PYLZ01000001">
    <property type="protein sequence ID" value="PSW26687.1"/>
    <property type="molecule type" value="Genomic_DNA"/>
</dbReference>
<dbReference type="Gene3D" id="3.30.470.20">
    <property type="entry name" value="ATP-grasp fold, B domain"/>
    <property type="match status" value="1"/>
</dbReference>
<evidence type="ECO:0000256" key="1">
    <source>
        <dbReference type="ARBA" id="ARBA00009182"/>
    </source>
</evidence>
<dbReference type="PROSITE" id="PS01217">
    <property type="entry name" value="SUCCINYL_COA_LIG_3"/>
    <property type="match status" value="1"/>
</dbReference>
<evidence type="ECO:0000259" key="11">
    <source>
        <dbReference type="PROSITE" id="PS50975"/>
    </source>
</evidence>
<evidence type="ECO:0000313" key="12">
    <source>
        <dbReference type="EMBL" id="PSW26687.1"/>
    </source>
</evidence>
<dbReference type="InterPro" id="IPR013815">
    <property type="entry name" value="ATP_grasp_subdomain_1"/>
</dbReference>
<protein>
    <recommendedName>
        <fullName evidence="10">Succinate--CoA ligase [ADP-forming] subunit beta</fullName>
        <ecNumber evidence="10">6.2.1.5</ecNumber>
    </recommendedName>
    <alternativeName>
        <fullName evidence="10">Succinyl-CoA synthetase subunit beta</fullName>
        <shortName evidence="10">SCS-beta</shortName>
    </alternativeName>
</protein>
<dbReference type="SUPFAM" id="SSF56059">
    <property type="entry name" value="Glutathione synthetase ATP-binding domain-like"/>
    <property type="match status" value="1"/>
</dbReference>
<dbReference type="AlphaFoldDB" id="A0A2T3PBY8"/>
<dbReference type="InterPro" id="IPR017866">
    <property type="entry name" value="Succ-CoA_synthase_bsu_CS"/>
</dbReference>
<dbReference type="Proteomes" id="UP000240481">
    <property type="component" value="Unassembled WGS sequence"/>
</dbReference>
<evidence type="ECO:0000256" key="7">
    <source>
        <dbReference type="ARBA" id="ARBA00022842"/>
    </source>
</evidence>
<feature type="binding site" evidence="10">
    <location>
        <begin position="321"/>
        <end position="323"/>
    </location>
    <ligand>
        <name>substrate</name>
        <note>ligand shared with subunit alpha</note>
    </ligand>
</feature>
<feature type="binding site" evidence="10">
    <location>
        <position position="199"/>
    </location>
    <ligand>
        <name>Mg(2+)</name>
        <dbReference type="ChEBI" id="CHEBI:18420"/>
    </ligand>
</feature>
<dbReference type="InterPro" id="IPR011761">
    <property type="entry name" value="ATP-grasp"/>
</dbReference>
<keyword evidence="3 10" id="KW-0436">Ligase</keyword>
<dbReference type="FunFam" id="3.30.470.20:FF:000002">
    <property type="entry name" value="Succinate--CoA ligase [ADP-forming] subunit beta"/>
    <property type="match status" value="1"/>
</dbReference>
<reference evidence="12 13" key="1">
    <citation type="submission" date="2018-01" db="EMBL/GenBank/DDBJ databases">
        <title>Whole genome sequencing of Histamine producing bacteria.</title>
        <authorList>
            <person name="Butler K."/>
        </authorList>
    </citation>
    <scope>NUCLEOTIDE SEQUENCE [LARGE SCALE GENOMIC DNA]</scope>
    <source>
        <strain evidence="12 13">DSM 24669</strain>
    </source>
</reference>
<dbReference type="EC" id="6.2.1.5" evidence="10"/>
<dbReference type="SUPFAM" id="SSF52210">
    <property type="entry name" value="Succinyl-CoA synthetase domains"/>
    <property type="match status" value="1"/>
</dbReference>
<feature type="binding site" evidence="10">
    <location>
        <position position="213"/>
    </location>
    <ligand>
        <name>Mg(2+)</name>
        <dbReference type="ChEBI" id="CHEBI:18420"/>
    </ligand>
</feature>
<dbReference type="GO" id="GO:0000287">
    <property type="term" value="F:magnesium ion binding"/>
    <property type="evidence" value="ECO:0007669"/>
    <property type="project" value="UniProtKB-UniRule"/>
</dbReference>
<dbReference type="Pfam" id="PF08442">
    <property type="entry name" value="ATP-grasp_2"/>
    <property type="match status" value="1"/>
</dbReference>
<dbReference type="InterPro" id="IPR013650">
    <property type="entry name" value="ATP-grasp_succ-CoA_synth-type"/>
</dbReference>
<comment type="catalytic activity">
    <reaction evidence="9">
        <text>GTP + succinate + CoA = succinyl-CoA + GDP + phosphate</text>
        <dbReference type="Rhea" id="RHEA:22120"/>
        <dbReference type="ChEBI" id="CHEBI:30031"/>
        <dbReference type="ChEBI" id="CHEBI:37565"/>
        <dbReference type="ChEBI" id="CHEBI:43474"/>
        <dbReference type="ChEBI" id="CHEBI:57287"/>
        <dbReference type="ChEBI" id="CHEBI:57292"/>
        <dbReference type="ChEBI" id="CHEBI:58189"/>
    </reaction>
    <physiologicalReaction direction="right-to-left" evidence="9">
        <dbReference type="Rhea" id="RHEA:22122"/>
    </physiologicalReaction>
</comment>
<comment type="subunit">
    <text evidence="10">Heterotetramer of two alpha and two beta subunits.</text>
</comment>
<gene>
    <name evidence="10" type="primary">sucC</name>
    <name evidence="12" type="ORF">C9I94_01515</name>
</gene>
<feature type="binding site" evidence="10">
    <location>
        <position position="99"/>
    </location>
    <ligand>
        <name>ATP</name>
        <dbReference type="ChEBI" id="CHEBI:30616"/>
    </ligand>
</feature>
<dbReference type="RefSeq" id="WP_107302343.1">
    <property type="nucleotide sequence ID" value="NZ_AP024852.1"/>
</dbReference>
<dbReference type="InterPro" id="IPR005809">
    <property type="entry name" value="Succ_CoA_ligase-like_bsu"/>
</dbReference>
<keyword evidence="13" id="KW-1185">Reference proteome</keyword>
<evidence type="ECO:0000313" key="13">
    <source>
        <dbReference type="Proteomes" id="UP000240481"/>
    </source>
</evidence>
<evidence type="ECO:0000256" key="2">
    <source>
        <dbReference type="ARBA" id="ARBA00022532"/>
    </source>
</evidence>
<dbReference type="PANTHER" id="PTHR11815:SF10">
    <property type="entry name" value="SUCCINATE--COA LIGASE [GDP-FORMING] SUBUNIT BETA, MITOCHONDRIAL"/>
    <property type="match status" value="1"/>
</dbReference>
<keyword evidence="4 10" id="KW-0479">Metal-binding</keyword>
<feature type="binding site" evidence="10">
    <location>
        <begin position="53"/>
        <end position="55"/>
    </location>
    <ligand>
        <name>ATP</name>
        <dbReference type="ChEBI" id="CHEBI:30616"/>
    </ligand>
</feature>
<evidence type="ECO:0000256" key="3">
    <source>
        <dbReference type="ARBA" id="ARBA00022598"/>
    </source>
</evidence>
<dbReference type="Gene3D" id="3.40.50.261">
    <property type="entry name" value="Succinyl-CoA synthetase domains"/>
    <property type="match status" value="1"/>
</dbReference>
<keyword evidence="5 10" id="KW-0547">Nucleotide-binding</keyword>
<dbReference type="HAMAP" id="MF_00558">
    <property type="entry name" value="Succ_CoA_beta"/>
    <property type="match status" value="1"/>
</dbReference>
<dbReference type="GO" id="GO:0006099">
    <property type="term" value="P:tricarboxylic acid cycle"/>
    <property type="evidence" value="ECO:0007669"/>
    <property type="project" value="UniProtKB-UniRule"/>
</dbReference>
<feature type="binding site" evidence="10">
    <location>
        <position position="264"/>
    </location>
    <ligand>
        <name>substrate</name>
        <note>ligand shared with subunit alpha</note>
    </ligand>
</feature>
<evidence type="ECO:0000256" key="9">
    <source>
        <dbReference type="ARBA" id="ARBA00052891"/>
    </source>
</evidence>
<sequence length="388" mass="41341">MNLHEYQAKQLFAECGLPVPEGYACDTPQEAAEAAGKIGGDKWVVKCQVHAGGRGKAGGVELHDTKEGIKAFAQKWLGKNLVTYQTDANGQPVTKILVEEASNIANELYLGAVVDRGTRRIVFMASTEGGVEIEKVAEETPELIHKAAIDPLVGPQAYQGRELAFKLGLKGDQIKQFTKIFMGLGNMFSEYDLALLEINPLVITGDDNLVCLDGKINIDSNAMYRQPKLREMHDPSQEDEREAHAAKWELNYVALDGSIGCMVNGAGLAMGTMDIVNLHGGQPANFLDVGGGATKERVTEAFKIILSDSNVKAVLVNIFGGIVRCDLIAEGIIGAVEEVGVEVPVVVRLEGNNAELGASKLAESGLNIIAATSLTEAAEKVVAAAEGK</sequence>
<accession>A0A2T3PBY8</accession>
<dbReference type="InterPro" id="IPR016102">
    <property type="entry name" value="Succinyl-CoA_synth-like"/>
</dbReference>
<organism evidence="12 13">
    <name type="scientific">Photobacterium swingsii</name>
    <dbReference type="NCBI Taxonomy" id="680026"/>
    <lineage>
        <taxon>Bacteria</taxon>
        <taxon>Pseudomonadati</taxon>
        <taxon>Pseudomonadota</taxon>
        <taxon>Gammaproteobacteria</taxon>
        <taxon>Vibrionales</taxon>
        <taxon>Vibrionaceae</taxon>
        <taxon>Photobacterium</taxon>
    </lineage>
</organism>
<comment type="function">
    <text evidence="10">Succinyl-CoA synthetase functions in the citric acid cycle (TCA), coupling the hydrolysis of succinyl-CoA to the synthesis of either ATP or GTP and thus represents the only step of substrate-level phosphorylation in the TCA. The beta subunit provides nucleotide specificity of the enzyme and binds the substrate succinate, while the binding sites for coenzyme A and phosphate are found in the alpha subunit.</text>
</comment>
<keyword evidence="7 10" id="KW-0460">Magnesium</keyword>
<name>A0A2T3PBY8_9GAMM</name>
<dbReference type="Pfam" id="PF00549">
    <property type="entry name" value="Ligase_CoA"/>
    <property type="match status" value="1"/>
</dbReference>
<dbReference type="FunFam" id="3.40.50.261:FF:000001">
    <property type="entry name" value="Succinate--CoA ligase [ADP-forming] subunit beta"/>
    <property type="match status" value="1"/>
</dbReference>
<comment type="catalytic activity">
    <reaction evidence="8">
        <text>succinate + ATP + CoA = succinyl-CoA + ADP + phosphate</text>
        <dbReference type="Rhea" id="RHEA:17661"/>
        <dbReference type="ChEBI" id="CHEBI:30031"/>
        <dbReference type="ChEBI" id="CHEBI:30616"/>
        <dbReference type="ChEBI" id="CHEBI:43474"/>
        <dbReference type="ChEBI" id="CHEBI:57287"/>
        <dbReference type="ChEBI" id="CHEBI:57292"/>
        <dbReference type="ChEBI" id="CHEBI:456216"/>
        <dbReference type="EC" id="6.2.1.5"/>
    </reaction>
    <physiologicalReaction direction="right-to-left" evidence="8">
        <dbReference type="Rhea" id="RHEA:17663"/>
    </physiologicalReaction>
</comment>
<proteinExistence type="inferred from homology"/>
<dbReference type="UniPathway" id="UPA00223">
    <property type="reaction ID" value="UER00999"/>
</dbReference>
<evidence type="ECO:0000256" key="6">
    <source>
        <dbReference type="ARBA" id="ARBA00022840"/>
    </source>
</evidence>
<evidence type="ECO:0000256" key="4">
    <source>
        <dbReference type="ARBA" id="ARBA00022723"/>
    </source>
</evidence>
<comment type="pathway">
    <text evidence="10">Carbohydrate metabolism; tricarboxylic acid cycle; succinate from succinyl-CoA (ligase route): step 1/1.</text>
</comment>
<dbReference type="NCBIfam" id="NF001913">
    <property type="entry name" value="PRK00696.1"/>
    <property type="match status" value="1"/>
</dbReference>
<dbReference type="OrthoDB" id="9802602at2"/>
<dbReference type="GO" id="GO:0004776">
    <property type="term" value="F:succinate-CoA ligase (GDP-forming) activity"/>
    <property type="evidence" value="ECO:0007669"/>
    <property type="project" value="RHEA"/>
</dbReference>
<dbReference type="GO" id="GO:0042709">
    <property type="term" value="C:succinate-CoA ligase complex"/>
    <property type="evidence" value="ECO:0007669"/>
    <property type="project" value="TreeGrafter"/>
</dbReference>
<evidence type="ECO:0000256" key="10">
    <source>
        <dbReference type="HAMAP-Rule" id="MF_00558"/>
    </source>
</evidence>
<dbReference type="FunFam" id="3.30.1490.20:FF:000002">
    <property type="entry name" value="Succinate--CoA ligase [ADP-forming] subunit beta"/>
    <property type="match status" value="1"/>
</dbReference>